<reference evidence="1 2" key="1">
    <citation type="journal article" date="2013" name="Clin. Infect. Dis.">
        <title>First isolation of Mimivirus in a patient with pneumonia.</title>
        <authorList>
            <person name="Saadi H."/>
            <person name="Pagnier I."/>
            <person name="Colson P."/>
            <person name="Cherif J.K."/>
            <person name="Beji M."/>
            <person name="Boughalmi M."/>
            <person name="Azza S."/>
            <person name="Armstrong N."/>
            <person name="Robert C."/>
            <person name="Fournous G."/>
            <person name="La Scola B."/>
            <person name="Raoult D."/>
        </authorList>
    </citation>
    <scope>NUCLEOTIDE SEQUENCE [LARGE SCALE GENOMIC DNA]</scope>
    <source>
        <strain evidence="1">LBA111</strain>
    </source>
</reference>
<name>L7XXY9_9VIRU</name>
<dbReference type="Proteomes" id="UP000236749">
    <property type="component" value="Segment"/>
</dbReference>
<sequence length="209" mass="24725">MSQNKSQNMSQNKSQNMSQNKFIDLMSDTDKYYDSETNNVCNLVSEINNKYSIDIEFNMANNPIIGQIDKNLNSYFLHIVNRKLKNDICEWNHKLFHNQNKIILSETIILNLIATMDEFMVELLGHIFIAKQDYYIKLCYHGKKISDIDFFSNNNNTYIISMCNIEMSDDDTYLEAINRNNTKNNVFMSMSEQMEYVNKINIMHREEME</sequence>
<organism evidence="1 2">
    <name type="scientific">Megavirus lba</name>
    <dbReference type="NCBI Taxonomy" id="1235314"/>
    <lineage>
        <taxon>Viruses</taxon>
        <taxon>Varidnaviria</taxon>
        <taxon>Bamfordvirae</taxon>
        <taxon>Nucleocytoviricota</taxon>
        <taxon>Megaviricetes</taxon>
        <taxon>Imitervirales</taxon>
        <taxon>Mimiviridae</taxon>
        <taxon>Megamimivirinae</taxon>
        <taxon>Megavirus</taxon>
        <taxon>Megavirus chilense</taxon>
    </lineage>
</organism>
<gene>
    <name evidence="1" type="ORF">LBA_00402</name>
</gene>
<protein>
    <submittedName>
        <fullName evidence="1">Uncharacterized protein</fullName>
    </submittedName>
</protein>
<evidence type="ECO:0000313" key="1">
    <source>
        <dbReference type="EMBL" id="AGD92320.1"/>
    </source>
</evidence>
<accession>L7XXY9</accession>
<proteinExistence type="predicted"/>
<dbReference type="EMBL" id="JX885207">
    <property type="protein sequence ID" value="AGD92320.1"/>
    <property type="molecule type" value="Genomic_DNA"/>
</dbReference>
<evidence type="ECO:0000313" key="2">
    <source>
        <dbReference type="Proteomes" id="UP000236749"/>
    </source>
</evidence>